<feature type="compositionally biased region" description="Polar residues" evidence="1">
    <location>
        <begin position="43"/>
        <end position="54"/>
    </location>
</feature>
<gene>
    <name evidence="4" type="primary">LOC104591372</name>
</gene>
<dbReference type="Proteomes" id="UP000189703">
    <property type="component" value="Unplaced"/>
</dbReference>
<dbReference type="KEGG" id="nnu:104591372"/>
<dbReference type="RefSeq" id="XP_010248464.1">
    <property type="nucleotide sequence ID" value="XM_010250162.1"/>
</dbReference>
<evidence type="ECO:0000313" key="3">
    <source>
        <dbReference type="Proteomes" id="UP000189703"/>
    </source>
</evidence>
<evidence type="ECO:0000256" key="1">
    <source>
        <dbReference type="SAM" id="MobiDB-lite"/>
    </source>
</evidence>
<reference evidence="4" key="1">
    <citation type="submission" date="2025-08" db="UniProtKB">
        <authorList>
            <consortium name="RefSeq"/>
        </authorList>
    </citation>
    <scope>IDENTIFICATION</scope>
</reference>
<sequence length="266" mass="29959">MRHGWNNTTSPATNNPHSANFVAHDKNKNNWNSKNTNRRGGSAPSNGRGHSSGRNHGDYPNQYNGGRNNGGGCWKGNFSQIIYYVCNKPSHDAFTCRRHYDLSYQGEQQTPPDTVAYHTSVGNEVDPMWYLDSGVTHHLTPDVDNLQNRSEYMGLDQVAIGNGSGLQILHSRSSSLTHNNHTFALNSIYHVPHITKNLLSVSKFTKDNDIYLEFHRDFFLVNDYTGRVLIRGTNRDGLYQFPRGTQVNNKAIAFVGECTTFSGWHQ</sequence>
<organism evidence="3 4">
    <name type="scientific">Nelumbo nucifera</name>
    <name type="common">Sacred lotus</name>
    <dbReference type="NCBI Taxonomy" id="4432"/>
    <lineage>
        <taxon>Eukaryota</taxon>
        <taxon>Viridiplantae</taxon>
        <taxon>Streptophyta</taxon>
        <taxon>Embryophyta</taxon>
        <taxon>Tracheophyta</taxon>
        <taxon>Spermatophyta</taxon>
        <taxon>Magnoliopsida</taxon>
        <taxon>Proteales</taxon>
        <taxon>Nelumbonaceae</taxon>
        <taxon>Nelumbo</taxon>
    </lineage>
</organism>
<dbReference type="OrthoDB" id="1937754at2759"/>
<proteinExistence type="predicted"/>
<feature type="region of interest" description="Disordered" evidence="1">
    <location>
        <begin position="1"/>
        <end position="63"/>
    </location>
</feature>
<protein>
    <submittedName>
        <fullName evidence="4">Uncharacterized protein LOC104591372</fullName>
    </submittedName>
</protein>
<evidence type="ECO:0000259" key="2">
    <source>
        <dbReference type="Pfam" id="PF22936"/>
    </source>
</evidence>
<dbReference type="InterPro" id="IPR054722">
    <property type="entry name" value="PolX-like_BBD"/>
</dbReference>
<dbReference type="InParanoid" id="A0A1U7ZKU4"/>
<evidence type="ECO:0000313" key="4">
    <source>
        <dbReference type="RefSeq" id="XP_010248464.1"/>
    </source>
</evidence>
<dbReference type="eggNOG" id="KOG0017">
    <property type="taxonomic scope" value="Eukaryota"/>
</dbReference>
<keyword evidence="3" id="KW-1185">Reference proteome</keyword>
<dbReference type="Pfam" id="PF22936">
    <property type="entry name" value="Pol_BBD"/>
    <property type="match status" value="1"/>
</dbReference>
<feature type="domain" description="Retrovirus-related Pol polyprotein from transposon TNT 1-94-like beta-barrel" evidence="2">
    <location>
        <begin position="129"/>
        <end position="206"/>
    </location>
</feature>
<dbReference type="OMA" id="EVWHARL"/>
<dbReference type="GeneID" id="104591372"/>
<feature type="compositionally biased region" description="Polar residues" evidence="1">
    <location>
        <begin position="1"/>
        <end position="18"/>
    </location>
</feature>
<dbReference type="AlphaFoldDB" id="A0A1U7ZKU4"/>
<accession>A0A1U7ZKU4</accession>
<name>A0A1U7ZKU4_NELNU</name>